<evidence type="ECO:0000313" key="2">
    <source>
        <dbReference type="EMBL" id="TMM31482.1"/>
    </source>
</evidence>
<dbReference type="GO" id="GO:0003700">
    <property type="term" value="F:DNA-binding transcription factor activity"/>
    <property type="evidence" value="ECO:0007669"/>
    <property type="project" value="InterPro"/>
</dbReference>
<dbReference type="OrthoDB" id="511992at2"/>
<comment type="caution">
    <text evidence="2">The sequence shown here is derived from an EMBL/GenBank/DDBJ whole genome shotgun (WGS) entry which is preliminary data.</text>
</comment>
<dbReference type="Gene3D" id="1.10.10.60">
    <property type="entry name" value="Homeodomain-like"/>
    <property type="match status" value="1"/>
</dbReference>
<dbReference type="EMBL" id="VANR01000002">
    <property type="protein sequence ID" value="TMM31482.1"/>
    <property type="molecule type" value="Genomic_DNA"/>
</dbReference>
<keyword evidence="3" id="KW-1185">Reference proteome</keyword>
<accession>A0A5S3N8R2</accession>
<sequence length="269" mass="31536">MKLSYFDTSKISHLITEFYTLSFSESIVPYSTTIIPFGFTGATFIYDDGQKAVQNNKETVLKNLVLNGQFYKPYKFCVQKSGESCGLNFKPTGLYKLTELDVSQFTNKHLYFEKIDKFLNNKLSPIFINYKNNKEKLFSELEKTLLSLPLHETKYTEIIDVLIDKIHESKGMLSVTSLLKTLPIGQKTLETKFKMIVGLTPGKYIRLHRFINLMRKYEQQEIDLKDLIYTYDYYDEAHFYKDFKLFTSQSPKKYFNSEYAIIKKALKNN</sequence>
<name>A0A5S3N8R2_9FLAO</name>
<dbReference type="SMART" id="SM00342">
    <property type="entry name" value="HTH_ARAC"/>
    <property type="match status" value="1"/>
</dbReference>
<reference evidence="2 3" key="1">
    <citation type="submission" date="2019-05" db="EMBL/GenBank/DDBJ databases">
        <title>Polaribacter aestuariivivens sp. nov., isolated from a tidal flat.</title>
        <authorList>
            <person name="Yoon J.-H."/>
        </authorList>
    </citation>
    <scope>NUCLEOTIDE SEQUENCE [LARGE SCALE GENOMIC DNA]</scope>
    <source>
        <strain evidence="2 3">DBTF-3</strain>
    </source>
</reference>
<gene>
    <name evidence="2" type="ORF">FDT66_05840</name>
</gene>
<dbReference type="AlphaFoldDB" id="A0A5S3N8R2"/>
<protein>
    <submittedName>
        <fullName evidence="2">AraC family transcriptional regulator</fullName>
    </submittedName>
</protein>
<dbReference type="PROSITE" id="PS01124">
    <property type="entry name" value="HTH_ARAC_FAMILY_2"/>
    <property type="match status" value="1"/>
</dbReference>
<dbReference type="InterPro" id="IPR018060">
    <property type="entry name" value="HTH_AraC"/>
</dbReference>
<evidence type="ECO:0000259" key="1">
    <source>
        <dbReference type="PROSITE" id="PS01124"/>
    </source>
</evidence>
<feature type="domain" description="HTH araC/xylS-type" evidence="1">
    <location>
        <begin position="156"/>
        <end position="257"/>
    </location>
</feature>
<dbReference type="Pfam" id="PF20240">
    <property type="entry name" value="DUF6597"/>
    <property type="match status" value="1"/>
</dbReference>
<dbReference type="InterPro" id="IPR046532">
    <property type="entry name" value="DUF6597"/>
</dbReference>
<proteinExistence type="predicted"/>
<dbReference type="GO" id="GO:0043565">
    <property type="term" value="F:sequence-specific DNA binding"/>
    <property type="evidence" value="ECO:0007669"/>
    <property type="project" value="InterPro"/>
</dbReference>
<dbReference type="Proteomes" id="UP000307140">
    <property type="component" value="Unassembled WGS sequence"/>
</dbReference>
<dbReference type="Pfam" id="PF12833">
    <property type="entry name" value="HTH_18"/>
    <property type="match status" value="1"/>
</dbReference>
<dbReference type="RefSeq" id="WP_138535209.1">
    <property type="nucleotide sequence ID" value="NZ_VANR01000002.1"/>
</dbReference>
<evidence type="ECO:0000313" key="3">
    <source>
        <dbReference type="Proteomes" id="UP000307140"/>
    </source>
</evidence>
<organism evidence="2 3">
    <name type="scientific">Polaribacter aestuariivivens</name>
    <dbReference type="NCBI Taxonomy" id="2304626"/>
    <lineage>
        <taxon>Bacteria</taxon>
        <taxon>Pseudomonadati</taxon>
        <taxon>Bacteroidota</taxon>
        <taxon>Flavobacteriia</taxon>
        <taxon>Flavobacteriales</taxon>
        <taxon>Flavobacteriaceae</taxon>
    </lineage>
</organism>